<dbReference type="CDD" id="cd17354">
    <property type="entry name" value="MFS_Mch1p_like"/>
    <property type="match status" value="1"/>
</dbReference>
<dbReference type="Proteomes" id="UP000244005">
    <property type="component" value="Unassembled WGS sequence"/>
</dbReference>
<reference evidence="10" key="1">
    <citation type="journal article" date="2017" name="Cell">
        <title>Insights into land plant evolution garnered from the Marchantia polymorpha genome.</title>
        <authorList>
            <person name="Bowman J.L."/>
            <person name="Kohchi T."/>
            <person name="Yamato K.T."/>
            <person name="Jenkins J."/>
            <person name="Shu S."/>
            <person name="Ishizaki K."/>
            <person name="Yamaoka S."/>
            <person name="Nishihama R."/>
            <person name="Nakamura Y."/>
            <person name="Berger F."/>
            <person name="Adam C."/>
            <person name="Aki S.S."/>
            <person name="Althoff F."/>
            <person name="Araki T."/>
            <person name="Arteaga-Vazquez M.A."/>
            <person name="Balasubrmanian S."/>
            <person name="Barry K."/>
            <person name="Bauer D."/>
            <person name="Boehm C.R."/>
            <person name="Briginshaw L."/>
            <person name="Caballero-Perez J."/>
            <person name="Catarino B."/>
            <person name="Chen F."/>
            <person name="Chiyoda S."/>
            <person name="Chovatia M."/>
            <person name="Davies K.M."/>
            <person name="Delmans M."/>
            <person name="Demura T."/>
            <person name="Dierschke T."/>
            <person name="Dolan L."/>
            <person name="Dorantes-Acosta A.E."/>
            <person name="Eklund D.M."/>
            <person name="Florent S.N."/>
            <person name="Flores-Sandoval E."/>
            <person name="Fujiyama A."/>
            <person name="Fukuzawa H."/>
            <person name="Galik B."/>
            <person name="Grimanelli D."/>
            <person name="Grimwood J."/>
            <person name="Grossniklaus U."/>
            <person name="Hamada T."/>
            <person name="Haseloff J."/>
            <person name="Hetherington A.J."/>
            <person name="Higo A."/>
            <person name="Hirakawa Y."/>
            <person name="Hundley H.N."/>
            <person name="Ikeda Y."/>
            <person name="Inoue K."/>
            <person name="Inoue S.I."/>
            <person name="Ishida S."/>
            <person name="Jia Q."/>
            <person name="Kakita M."/>
            <person name="Kanazawa T."/>
            <person name="Kawai Y."/>
            <person name="Kawashima T."/>
            <person name="Kennedy M."/>
            <person name="Kinose K."/>
            <person name="Kinoshita T."/>
            <person name="Kohara Y."/>
            <person name="Koide E."/>
            <person name="Komatsu K."/>
            <person name="Kopischke S."/>
            <person name="Kubo M."/>
            <person name="Kyozuka J."/>
            <person name="Lagercrantz U."/>
            <person name="Lin S.S."/>
            <person name="Lindquist E."/>
            <person name="Lipzen A.M."/>
            <person name="Lu C.W."/>
            <person name="De Luna E."/>
            <person name="Martienssen R.A."/>
            <person name="Minamino N."/>
            <person name="Mizutani M."/>
            <person name="Mizutani M."/>
            <person name="Mochizuki N."/>
            <person name="Monte I."/>
            <person name="Mosher R."/>
            <person name="Nagasaki H."/>
            <person name="Nakagami H."/>
            <person name="Naramoto S."/>
            <person name="Nishitani K."/>
            <person name="Ohtani M."/>
            <person name="Okamoto T."/>
            <person name="Okumura M."/>
            <person name="Phillips J."/>
            <person name="Pollak B."/>
            <person name="Reinders A."/>
            <person name="Rovekamp M."/>
            <person name="Sano R."/>
            <person name="Sawa S."/>
            <person name="Schmid M.W."/>
            <person name="Shirakawa M."/>
            <person name="Solano R."/>
            <person name="Spunde A."/>
            <person name="Suetsugu N."/>
            <person name="Sugano S."/>
            <person name="Sugiyama A."/>
            <person name="Sun R."/>
            <person name="Suzuki Y."/>
            <person name="Takenaka M."/>
            <person name="Takezawa D."/>
            <person name="Tomogane H."/>
            <person name="Tsuzuki M."/>
            <person name="Ueda T."/>
            <person name="Umeda M."/>
            <person name="Ward J.M."/>
            <person name="Watanabe Y."/>
            <person name="Yazaki K."/>
            <person name="Yokoyama R."/>
            <person name="Yoshitake Y."/>
            <person name="Yotsui I."/>
            <person name="Zachgo S."/>
            <person name="Schmutz J."/>
        </authorList>
    </citation>
    <scope>NUCLEOTIDE SEQUENCE [LARGE SCALE GENOMIC DNA]</scope>
    <source>
        <strain evidence="10">Tak-1</strain>
    </source>
</reference>
<feature type="transmembrane region" description="Helical" evidence="6">
    <location>
        <begin position="212"/>
        <end position="233"/>
    </location>
</feature>
<sequence length="623" mass="67691">MGELSLRKLLKDRWLGLCLGLWMQACGGISYVFSLYSADLKRTMSYNQEMIDGLGTAKDIGGNVGIISGLLIDVTSAWFVLLVGGCLHFLFYTLLYLSATGQISPSHWQMCIIIMLGTNGATWFNTAVLVTCMRNFPSDRGVVVGLLKGFIGLSGAIFTQVYTAVYAPNTGPFLLFCASVPPLVAFVSMLIIQPVETPKQKDESDKLKFKILYVVGLVLAFYLMAVILIQDFLVVSKGVSGFFMAVMLVILLLPGIIPWRWGRGQQPRGYHKLAVDVPMSYSPSTVHTPTKHHHLEPLLVSKTATAIDVANKIHDVQNGGIKAGLPETPSKLKTRLGQDHTLLQAVNTQDYWLLFFAMGCGTGSGLTAINNLAQMAESLGSRSIGAFVALVSVWNFLGRMGSGYLSEHYMNRHATPRPLFLLVVQLVMASAHLLFASSVPTLLYLASVLVGLAHGAHWTLMVATSSELFGLQHFGALYNTLSISSTIGSYILSVKLAGYLYDRQVAAAEALALAAGQGASSSHKCAGPECFRSTFLVMACVCGVGCIALLRLVGRTKKVYRDMYKQQQAKDALKENEERLDATSPLLPKDSINGEAIRTDSPIYKASTLSDAHLRHHAPVRTD</sequence>
<dbReference type="InterPro" id="IPR056555">
    <property type="entry name" value="NFD4_C"/>
</dbReference>
<proteinExistence type="predicted"/>
<organism evidence="9 10">
    <name type="scientific">Marchantia polymorpha</name>
    <name type="common">Common liverwort</name>
    <name type="synonym">Marchantia aquatica</name>
    <dbReference type="NCBI Taxonomy" id="3197"/>
    <lineage>
        <taxon>Eukaryota</taxon>
        <taxon>Viridiplantae</taxon>
        <taxon>Streptophyta</taxon>
        <taxon>Embryophyta</taxon>
        <taxon>Marchantiophyta</taxon>
        <taxon>Marchantiopsida</taxon>
        <taxon>Marchantiidae</taxon>
        <taxon>Marchantiales</taxon>
        <taxon>Marchantiaceae</taxon>
        <taxon>Marchantia</taxon>
    </lineage>
</organism>
<dbReference type="PANTHER" id="PTHR21576">
    <property type="entry name" value="UNCHARACTERIZED NODULIN-LIKE PROTEIN"/>
    <property type="match status" value="1"/>
</dbReference>
<evidence type="ECO:0000256" key="5">
    <source>
        <dbReference type="SAM" id="MobiDB-lite"/>
    </source>
</evidence>
<dbReference type="Gramene" id="Mp6g00260.1">
    <property type="protein sequence ID" value="Mp6g00260.1.cds"/>
    <property type="gene ID" value="Mp6g00260"/>
</dbReference>
<dbReference type="InterPro" id="IPR036259">
    <property type="entry name" value="MFS_trans_sf"/>
</dbReference>
<feature type="transmembrane region" description="Helical" evidence="6">
    <location>
        <begin position="442"/>
        <end position="463"/>
    </location>
</feature>
<feature type="transmembrane region" description="Helical" evidence="6">
    <location>
        <begin position="77"/>
        <end position="95"/>
    </location>
</feature>
<keyword evidence="2 6" id="KW-0812">Transmembrane</keyword>
<dbReference type="OrthoDB" id="410267at2759"/>
<dbReference type="PROSITE" id="PS51257">
    <property type="entry name" value="PROKAR_LIPOPROTEIN"/>
    <property type="match status" value="1"/>
</dbReference>
<feature type="transmembrane region" description="Helical" evidence="6">
    <location>
        <begin position="14"/>
        <end position="36"/>
    </location>
</feature>
<feature type="region of interest" description="Disordered" evidence="5">
    <location>
        <begin position="571"/>
        <end position="594"/>
    </location>
</feature>
<feature type="transmembrane region" description="Helical" evidence="6">
    <location>
        <begin position="239"/>
        <end position="259"/>
    </location>
</feature>
<evidence type="ECO:0000313" key="10">
    <source>
        <dbReference type="Proteomes" id="UP000244005"/>
    </source>
</evidence>
<feature type="domain" description="Nodulin-like" evidence="7">
    <location>
        <begin position="13"/>
        <end position="258"/>
    </location>
</feature>
<dbReference type="Gene3D" id="1.20.1250.20">
    <property type="entry name" value="MFS general substrate transporter like domains"/>
    <property type="match status" value="2"/>
</dbReference>
<evidence type="ECO:0000256" key="1">
    <source>
        <dbReference type="ARBA" id="ARBA00004141"/>
    </source>
</evidence>
<dbReference type="SUPFAM" id="SSF103473">
    <property type="entry name" value="MFS general substrate transporter"/>
    <property type="match status" value="2"/>
</dbReference>
<protein>
    <submittedName>
        <fullName evidence="9">Uncharacterized protein</fullName>
    </submittedName>
</protein>
<keyword evidence="10" id="KW-1185">Reference proteome</keyword>
<keyword evidence="3 6" id="KW-1133">Transmembrane helix</keyword>
<feature type="transmembrane region" description="Helical" evidence="6">
    <location>
        <begin position="475"/>
        <end position="493"/>
    </location>
</feature>
<feature type="transmembrane region" description="Helical" evidence="6">
    <location>
        <begin position="351"/>
        <end position="373"/>
    </location>
</feature>
<feature type="transmembrane region" description="Helical" evidence="6">
    <location>
        <begin position="418"/>
        <end position="436"/>
    </location>
</feature>
<evidence type="ECO:0000313" key="9">
    <source>
        <dbReference type="EMBL" id="PTQ32013.1"/>
    </source>
</evidence>
<evidence type="ECO:0000256" key="4">
    <source>
        <dbReference type="ARBA" id="ARBA00023136"/>
    </source>
</evidence>
<feature type="transmembrane region" description="Helical" evidence="6">
    <location>
        <begin position="535"/>
        <end position="553"/>
    </location>
</feature>
<dbReference type="OMA" id="TQDYWLL"/>
<dbReference type="PANTHER" id="PTHR21576:SF158">
    <property type="entry name" value="RIBOSOMAL RNA-PROCESSING PROTEIN 12-LIKE CONSERVED DOMAIN-CONTAINING PROTEIN"/>
    <property type="match status" value="1"/>
</dbReference>
<dbReference type="AlphaFoldDB" id="A0A2R6WDT1"/>
<dbReference type="EMBL" id="KZ772776">
    <property type="protein sequence ID" value="PTQ32013.1"/>
    <property type="molecule type" value="Genomic_DNA"/>
</dbReference>
<feature type="transmembrane region" description="Helical" evidence="6">
    <location>
        <begin position="173"/>
        <end position="192"/>
    </location>
</feature>
<dbReference type="InterPro" id="IPR010658">
    <property type="entry name" value="Nodulin-like"/>
</dbReference>
<evidence type="ECO:0000256" key="2">
    <source>
        <dbReference type="ARBA" id="ARBA00022692"/>
    </source>
</evidence>
<accession>A0A2R6WDT1</accession>
<evidence type="ECO:0000256" key="6">
    <source>
        <dbReference type="SAM" id="Phobius"/>
    </source>
</evidence>
<dbReference type="Pfam" id="PF23262">
    <property type="entry name" value="NFD4_C"/>
    <property type="match status" value="1"/>
</dbReference>
<gene>
    <name evidence="9" type="ORF">MARPO_0104s0041</name>
</gene>
<dbReference type="GO" id="GO:0016020">
    <property type="term" value="C:membrane"/>
    <property type="evidence" value="ECO:0000318"/>
    <property type="project" value="GO_Central"/>
</dbReference>
<feature type="transmembrane region" description="Helical" evidence="6">
    <location>
        <begin position="142"/>
        <end position="167"/>
    </location>
</feature>
<feature type="transmembrane region" description="Helical" evidence="6">
    <location>
        <begin position="107"/>
        <end position="130"/>
    </location>
</feature>
<evidence type="ECO:0000259" key="8">
    <source>
        <dbReference type="Pfam" id="PF23262"/>
    </source>
</evidence>
<name>A0A2R6WDT1_MARPO</name>
<keyword evidence="4 6" id="KW-0472">Membrane</keyword>
<feature type="transmembrane region" description="Helical" evidence="6">
    <location>
        <begin position="379"/>
        <end position="397"/>
    </location>
</feature>
<feature type="domain" description="NFD4 C-terminal" evidence="8">
    <location>
        <begin position="349"/>
        <end position="560"/>
    </location>
</feature>
<feature type="compositionally biased region" description="Basic and acidic residues" evidence="5">
    <location>
        <begin position="571"/>
        <end position="581"/>
    </location>
</feature>
<evidence type="ECO:0000256" key="3">
    <source>
        <dbReference type="ARBA" id="ARBA00022989"/>
    </source>
</evidence>
<comment type="subcellular location">
    <subcellularLocation>
        <location evidence="1">Membrane</location>
        <topology evidence="1">Multi-pass membrane protein</topology>
    </subcellularLocation>
</comment>
<dbReference type="Pfam" id="PF06813">
    <property type="entry name" value="Nodulin-like"/>
    <property type="match status" value="1"/>
</dbReference>
<evidence type="ECO:0000259" key="7">
    <source>
        <dbReference type="Pfam" id="PF06813"/>
    </source>
</evidence>